<dbReference type="PANTHER" id="PTHR33332">
    <property type="entry name" value="REVERSE TRANSCRIPTASE DOMAIN-CONTAINING PROTEIN"/>
    <property type="match status" value="1"/>
</dbReference>
<accession>A0A2I0T3R2</accession>
<protein>
    <submittedName>
        <fullName evidence="1">Rna-directed dna polymerase from mobile element jockey-like</fullName>
    </submittedName>
</protein>
<name>A0A2I0T3R2_LIMLA</name>
<keyword evidence="1" id="KW-0695">RNA-directed DNA polymerase</keyword>
<dbReference type="GO" id="GO:0003964">
    <property type="term" value="F:RNA-directed DNA polymerase activity"/>
    <property type="evidence" value="ECO:0007669"/>
    <property type="project" value="UniProtKB-KW"/>
</dbReference>
<evidence type="ECO:0000313" key="2">
    <source>
        <dbReference type="Proteomes" id="UP000233556"/>
    </source>
</evidence>
<keyword evidence="1" id="KW-0808">Transferase</keyword>
<sequence>MELCLRMNKELTKSLWVRIKGRAGTGDVTVGVCYRPLNQDDQADDALYRQIGVASCSQALVLMGDFNNPDSCWRDNTAGHKQSRRFLECTDDNFFLQVMEEPMRRGAMLDLVLTNKEGLGSVLGAVLFNIFFGDTDVGTECSLSKFADDTKLCGAINMLERRDTIQRDLDRLERWACENLMQFNQAKCKVLHLGQGNPKHGYRMGDEWIESSPEEKDLGVLVDEKLNVSWECMLTAQKADHRITESSWSKGPLRLSSPTIKKNQTHNIKTKKNQNPITTTITTPKNLRH</sequence>
<dbReference type="Gene3D" id="3.60.10.10">
    <property type="entry name" value="Endonuclease/exonuclease/phosphatase"/>
    <property type="match status" value="1"/>
</dbReference>
<dbReference type="Proteomes" id="UP000233556">
    <property type="component" value="Unassembled WGS sequence"/>
</dbReference>
<dbReference type="InterPro" id="IPR036691">
    <property type="entry name" value="Endo/exonu/phosph_ase_sf"/>
</dbReference>
<reference evidence="2" key="1">
    <citation type="submission" date="2017-11" db="EMBL/GenBank/DDBJ databases">
        <authorList>
            <person name="Lima N.C."/>
            <person name="Parody-Merino A.M."/>
            <person name="Battley P.F."/>
            <person name="Fidler A.E."/>
            <person name="Prosdocimi F."/>
        </authorList>
    </citation>
    <scope>NUCLEOTIDE SEQUENCE [LARGE SCALE GENOMIC DNA]</scope>
</reference>
<gene>
    <name evidence="1" type="ORF">llap_21256</name>
</gene>
<proteinExistence type="predicted"/>
<organism evidence="1 2">
    <name type="scientific">Limosa lapponica baueri</name>
    <dbReference type="NCBI Taxonomy" id="1758121"/>
    <lineage>
        <taxon>Eukaryota</taxon>
        <taxon>Metazoa</taxon>
        <taxon>Chordata</taxon>
        <taxon>Craniata</taxon>
        <taxon>Vertebrata</taxon>
        <taxon>Euteleostomi</taxon>
        <taxon>Archelosauria</taxon>
        <taxon>Archosauria</taxon>
        <taxon>Dinosauria</taxon>
        <taxon>Saurischia</taxon>
        <taxon>Theropoda</taxon>
        <taxon>Coelurosauria</taxon>
        <taxon>Aves</taxon>
        <taxon>Neognathae</taxon>
        <taxon>Neoaves</taxon>
        <taxon>Charadriiformes</taxon>
        <taxon>Scolopacidae</taxon>
        <taxon>Limosa</taxon>
    </lineage>
</organism>
<dbReference type="OrthoDB" id="6152807at2759"/>
<keyword evidence="1" id="KW-0548">Nucleotidyltransferase</keyword>
<evidence type="ECO:0000313" key="1">
    <source>
        <dbReference type="EMBL" id="PKU28440.1"/>
    </source>
</evidence>
<dbReference type="SUPFAM" id="SSF56219">
    <property type="entry name" value="DNase I-like"/>
    <property type="match status" value="1"/>
</dbReference>
<keyword evidence="2" id="KW-1185">Reference proteome</keyword>
<reference evidence="2" key="2">
    <citation type="submission" date="2017-12" db="EMBL/GenBank/DDBJ databases">
        <title>Genome sequence of the Bar-tailed Godwit (Limosa lapponica baueri).</title>
        <authorList>
            <person name="Lima N.C.B."/>
            <person name="Parody-Merino A.M."/>
            <person name="Battley P.F."/>
            <person name="Fidler A.E."/>
            <person name="Prosdocimi F."/>
        </authorList>
    </citation>
    <scope>NUCLEOTIDE SEQUENCE [LARGE SCALE GENOMIC DNA]</scope>
</reference>
<dbReference type="AlphaFoldDB" id="A0A2I0T3R2"/>
<dbReference type="EMBL" id="KZ520572">
    <property type="protein sequence ID" value="PKU28440.1"/>
    <property type="molecule type" value="Genomic_DNA"/>
</dbReference>